<evidence type="ECO:0000313" key="8">
    <source>
        <dbReference type="EMBL" id="APR04994.1"/>
    </source>
</evidence>
<dbReference type="FunFam" id="3.30.70.20:FF:000045">
    <property type="entry name" value="Ferredoxin, 4Fe-4S"/>
    <property type="match status" value="1"/>
</dbReference>
<dbReference type="InterPro" id="IPR047927">
    <property type="entry name" value="YfhL-like"/>
</dbReference>
<keyword evidence="7" id="KW-0411">Iron-sulfur</keyword>
<dbReference type="NCBIfam" id="NF033683">
    <property type="entry name" value="di_4Fe-4S_YfhL"/>
    <property type="match status" value="1"/>
</dbReference>
<dbReference type="PROSITE" id="PS51379">
    <property type="entry name" value="4FE4S_FER_2"/>
    <property type="match status" value="1"/>
</dbReference>
<gene>
    <name evidence="8" type="ORF">Tchl_2151</name>
</gene>
<keyword evidence="6" id="KW-0408">Iron</keyword>
<name>A0A1H5S2V0_9RHOO</name>
<dbReference type="Gene3D" id="3.30.70.20">
    <property type="match status" value="1"/>
</dbReference>
<evidence type="ECO:0000256" key="5">
    <source>
        <dbReference type="ARBA" id="ARBA00022982"/>
    </source>
</evidence>
<dbReference type="RefSeq" id="WP_075148414.1">
    <property type="nucleotide sequence ID" value="NZ_CP018839.1"/>
</dbReference>
<accession>A0A1H5S2V0</accession>
<reference evidence="8 9" key="1">
    <citation type="submission" date="2016-12" db="EMBL/GenBank/DDBJ databases">
        <title>Complete genome sequence of Thauera chlorobenzoica, a Betaproteobacterium degrading haloaromatics anaerobically to CO2 and halides.</title>
        <authorList>
            <person name="Goris T."/>
            <person name="Mergelsberg M."/>
            <person name="Boll M."/>
        </authorList>
    </citation>
    <scope>NUCLEOTIDE SEQUENCE [LARGE SCALE GENOMIC DNA]</scope>
    <source>
        <strain evidence="8 9">3CB1</strain>
    </source>
</reference>
<keyword evidence="2" id="KW-0813">Transport</keyword>
<dbReference type="GO" id="GO:0046872">
    <property type="term" value="F:metal ion binding"/>
    <property type="evidence" value="ECO:0007669"/>
    <property type="project" value="UniProtKB-KW"/>
</dbReference>
<sequence>MALYINDDCTACDACVEECPNEAITPGDPIYVIDPTKCSECVGAFDEPQCRLVCPADCIPDNPDYRETHEELQEKYDRLHG</sequence>
<evidence type="ECO:0000256" key="4">
    <source>
        <dbReference type="ARBA" id="ARBA00022723"/>
    </source>
</evidence>
<evidence type="ECO:0000256" key="3">
    <source>
        <dbReference type="ARBA" id="ARBA00022485"/>
    </source>
</evidence>
<dbReference type="OrthoDB" id="9803397at2"/>
<dbReference type="SUPFAM" id="SSF54862">
    <property type="entry name" value="4Fe-4S ferredoxins"/>
    <property type="match status" value="1"/>
</dbReference>
<protein>
    <submittedName>
        <fullName evidence="8">4Fe-4S ferredoxin, iron-sulfur binding</fullName>
    </submittedName>
</protein>
<evidence type="ECO:0000256" key="2">
    <source>
        <dbReference type="ARBA" id="ARBA00022448"/>
    </source>
</evidence>
<dbReference type="EMBL" id="CP018839">
    <property type="protein sequence ID" value="APR04994.1"/>
    <property type="molecule type" value="Genomic_DNA"/>
</dbReference>
<evidence type="ECO:0000256" key="6">
    <source>
        <dbReference type="ARBA" id="ARBA00023004"/>
    </source>
</evidence>
<keyword evidence="9" id="KW-1185">Reference proteome</keyword>
<keyword evidence="3" id="KW-0004">4Fe-4S</keyword>
<evidence type="ECO:0000256" key="1">
    <source>
        <dbReference type="ARBA" id="ARBA00001966"/>
    </source>
</evidence>
<dbReference type="PROSITE" id="PS00198">
    <property type="entry name" value="4FE4S_FER_1"/>
    <property type="match status" value="1"/>
</dbReference>
<dbReference type="InterPro" id="IPR017896">
    <property type="entry name" value="4Fe4S_Fe-S-bd"/>
</dbReference>
<proteinExistence type="predicted"/>
<evidence type="ECO:0000256" key="7">
    <source>
        <dbReference type="ARBA" id="ARBA00023014"/>
    </source>
</evidence>
<dbReference type="Pfam" id="PF00037">
    <property type="entry name" value="Fer4"/>
    <property type="match status" value="1"/>
</dbReference>
<evidence type="ECO:0000313" key="9">
    <source>
        <dbReference type="Proteomes" id="UP000185739"/>
    </source>
</evidence>
<dbReference type="AlphaFoldDB" id="A0A1H5S2V0"/>
<dbReference type="InterPro" id="IPR017900">
    <property type="entry name" value="4Fe4S_Fe_S_CS"/>
</dbReference>
<dbReference type="Proteomes" id="UP000185739">
    <property type="component" value="Chromosome"/>
</dbReference>
<organism evidence="8 9">
    <name type="scientific">Thauera chlorobenzoica</name>
    <dbReference type="NCBI Taxonomy" id="96773"/>
    <lineage>
        <taxon>Bacteria</taxon>
        <taxon>Pseudomonadati</taxon>
        <taxon>Pseudomonadota</taxon>
        <taxon>Betaproteobacteria</taxon>
        <taxon>Rhodocyclales</taxon>
        <taxon>Zoogloeaceae</taxon>
        <taxon>Thauera</taxon>
    </lineage>
</organism>
<keyword evidence="4" id="KW-0479">Metal-binding</keyword>
<dbReference type="GO" id="GO:0051539">
    <property type="term" value="F:4 iron, 4 sulfur cluster binding"/>
    <property type="evidence" value="ECO:0007669"/>
    <property type="project" value="UniProtKB-KW"/>
</dbReference>
<dbReference type="STRING" id="96773.Tchl_2151"/>
<comment type="cofactor">
    <cofactor evidence="1">
        <name>[4Fe-4S] cluster</name>
        <dbReference type="ChEBI" id="CHEBI:49883"/>
    </cofactor>
</comment>
<dbReference type="KEGG" id="tcl:Tchl_2151"/>
<keyword evidence="5" id="KW-0249">Electron transport</keyword>